<accession>A0A9Q3IYM6</accession>
<proteinExistence type="predicted"/>
<sequence>MSELPEKIPLFILALNKSPALFITHCTNHKESGCIKSSASNALATSVRNVALVGELKTPSLPSSVHIPSIITSLALLQTRDVAFKEIKDIGEDVAISSLHLFQGDMELSTLSFHALLEGQWDEEEYPEEIETVLKVVPPAYNQYLDIFSRLKAEKRPPHCAYSTFIFHDKALSQFQILKEASTAASILSHSNPSLPTIVETDASDYSLGSVLSQVNDSGKNPIAFDSHKLLLAELNYEIHDKELFGIVWALKCWRAFLLSISNSFEV</sequence>
<dbReference type="Proteomes" id="UP000765509">
    <property type="component" value="Unassembled WGS sequence"/>
</dbReference>
<dbReference type="PANTHER" id="PTHR34072">
    <property type="entry name" value="ENZYMATIC POLYPROTEIN-RELATED"/>
    <property type="match status" value="1"/>
</dbReference>
<dbReference type="InterPro" id="IPR041577">
    <property type="entry name" value="RT_RNaseH_2"/>
</dbReference>
<feature type="domain" description="Reverse transcriptase/retrotransposon-derived protein RNase H-like" evidence="1">
    <location>
        <begin position="169"/>
        <end position="264"/>
    </location>
</feature>
<evidence type="ECO:0000313" key="2">
    <source>
        <dbReference type="EMBL" id="MBW0552175.1"/>
    </source>
</evidence>
<name>A0A9Q3IYM6_9BASI</name>
<dbReference type="AlphaFoldDB" id="A0A9Q3IYM6"/>
<dbReference type="Pfam" id="PF17919">
    <property type="entry name" value="RT_RNaseH_2"/>
    <property type="match status" value="1"/>
</dbReference>
<dbReference type="EMBL" id="AVOT02058266">
    <property type="protein sequence ID" value="MBW0552175.1"/>
    <property type="molecule type" value="Genomic_DNA"/>
</dbReference>
<evidence type="ECO:0000313" key="3">
    <source>
        <dbReference type="Proteomes" id="UP000765509"/>
    </source>
</evidence>
<dbReference type="PANTHER" id="PTHR34072:SF52">
    <property type="entry name" value="RIBONUCLEASE H"/>
    <property type="match status" value="1"/>
</dbReference>
<comment type="caution">
    <text evidence="2">The sequence shown here is derived from an EMBL/GenBank/DDBJ whole genome shotgun (WGS) entry which is preliminary data.</text>
</comment>
<dbReference type="InterPro" id="IPR043502">
    <property type="entry name" value="DNA/RNA_pol_sf"/>
</dbReference>
<keyword evidence="3" id="KW-1185">Reference proteome</keyword>
<dbReference type="SUPFAM" id="SSF56672">
    <property type="entry name" value="DNA/RNA polymerases"/>
    <property type="match status" value="1"/>
</dbReference>
<dbReference type="OrthoDB" id="128646at2759"/>
<protein>
    <recommendedName>
        <fullName evidence="1">Reverse transcriptase/retrotransposon-derived protein RNase H-like domain-containing protein</fullName>
    </recommendedName>
</protein>
<gene>
    <name evidence="2" type="ORF">O181_091890</name>
</gene>
<evidence type="ECO:0000259" key="1">
    <source>
        <dbReference type="Pfam" id="PF17919"/>
    </source>
</evidence>
<reference evidence="2" key="1">
    <citation type="submission" date="2021-03" db="EMBL/GenBank/DDBJ databases">
        <title>Draft genome sequence of rust myrtle Austropuccinia psidii MF-1, a brazilian biotype.</title>
        <authorList>
            <person name="Quecine M.C."/>
            <person name="Pachon D.M.R."/>
            <person name="Bonatelli M.L."/>
            <person name="Correr F.H."/>
            <person name="Franceschini L.M."/>
            <person name="Leite T.F."/>
            <person name="Margarido G.R.A."/>
            <person name="Almeida C.A."/>
            <person name="Ferrarezi J.A."/>
            <person name="Labate C.A."/>
        </authorList>
    </citation>
    <scope>NUCLEOTIDE SEQUENCE</scope>
    <source>
        <strain evidence="2">MF-1</strain>
    </source>
</reference>
<organism evidence="2 3">
    <name type="scientific">Austropuccinia psidii MF-1</name>
    <dbReference type="NCBI Taxonomy" id="1389203"/>
    <lineage>
        <taxon>Eukaryota</taxon>
        <taxon>Fungi</taxon>
        <taxon>Dikarya</taxon>
        <taxon>Basidiomycota</taxon>
        <taxon>Pucciniomycotina</taxon>
        <taxon>Pucciniomycetes</taxon>
        <taxon>Pucciniales</taxon>
        <taxon>Sphaerophragmiaceae</taxon>
        <taxon>Austropuccinia</taxon>
    </lineage>
</organism>